<evidence type="ECO:0000313" key="2">
    <source>
        <dbReference type="EMBL" id="KAH7297920.1"/>
    </source>
</evidence>
<dbReference type="PANTHER" id="PTHR34053">
    <property type="entry name" value="PROTEIN ULTRAPETALA 1"/>
    <property type="match status" value="1"/>
</dbReference>
<reference evidence="2" key="1">
    <citation type="submission" date="2021-08" db="EMBL/GenBank/DDBJ databases">
        <title>WGS assembly of Ceratopteris richardii.</title>
        <authorList>
            <person name="Marchant D.B."/>
            <person name="Chen G."/>
            <person name="Jenkins J."/>
            <person name="Shu S."/>
            <person name="Leebens-Mack J."/>
            <person name="Grimwood J."/>
            <person name="Schmutz J."/>
            <person name="Soltis P."/>
            <person name="Soltis D."/>
            <person name="Chen Z.-H."/>
        </authorList>
    </citation>
    <scope>NUCLEOTIDE SEQUENCE</scope>
    <source>
        <strain evidence="2">Whitten #5841</strain>
        <tissue evidence="2">Leaf</tissue>
    </source>
</reference>
<dbReference type="GO" id="GO:0005829">
    <property type="term" value="C:cytosol"/>
    <property type="evidence" value="ECO:0007669"/>
    <property type="project" value="TreeGrafter"/>
</dbReference>
<protein>
    <recommendedName>
        <fullName evidence="1">ULTRAPETALA1/2 zinc finger domain-containing protein</fullName>
    </recommendedName>
</protein>
<evidence type="ECO:0000313" key="3">
    <source>
        <dbReference type="Proteomes" id="UP000825935"/>
    </source>
</evidence>
<proteinExistence type="predicted"/>
<name>A0A8T2RPA4_CERRI</name>
<feature type="domain" description="ULTRAPETALA1/2 zinc finger" evidence="1">
    <location>
        <begin position="7"/>
        <end position="104"/>
    </location>
</feature>
<dbReference type="GO" id="GO:0005634">
    <property type="term" value="C:nucleus"/>
    <property type="evidence" value="ECO:0007669"/>
    <property type="project" value="TreeGrafter"/>
</dbReference>
<comment type="caution">
    <text evidence="2">The sequence shown here is derived from an EMBL/GenBank/DDBJ whole genome shotgun (WGS) entry which is preliminary data.</text>
</comment>
<organism evidence="2 3">
    <name type="scientific">Ceratopteris richardii</name>
    <name type="common">Triangle waterfern</name>
    <dbReference type="NCBI Taxonomy" id="49495"/>
    <lineage>
        <taxon>Eukaryota</taxon>
        <taxon>Viridiplantae</taxon>
        <taxon>Streptophyta</taxon>
        <taxon>Embryophyta</taxon>
        <taxon>Tracheophyta</taxon>
        <taxon>Polypodiopsida</taxon>
        <taxon>Polypodiidae</taxon>
        <taxon>Polypodiales</taxon>
        <taxon>Pteridineae</taxon>
        <taxon>Pteridaceae</taxon>
        <taxon>Parkerioideae</taxon>
        <taxon>Ceratopteris</taxon>
    </lineage>
</organism>
<dbReference type="AlphaFoldDB" id="A0A8T2RPA4"/>
<dbReference type="PANTHER" id="PTHR34053:SF2">
    <property type="entry name" value="SAND DOMAIN-CONTAINING PROTEIN"/>
    <property type="match status" value="1"/>
</dbReference>
<dbReference type="Pfam" id="PF23293">
    <property type="entry name" value="zf_ULT1"/>
    <property type="match status" value="1"/>
</dbReference>
<dbReference type="OMA" id="FHEASMN"/>
<accession>A0A8T2RPA4</accession>
<dbReference type="Proteomes" id="UP000825935">
    <property type="component" value="Chromosome 25"/>
</dbReference>
<evidence type="ECO:0000259" key="1">
    <source>
        <dbReference type="Pfam" id="PF23293"/>
    </source>
</evidence>
<sequence>MAKQSFHRDEFLQCKKCSKRRRFRRKIKEECWLFHEASMNPEWECLNYPYESLSCQDDEEREARQANRGCARSRTCPGCIECVCLGCFTCRFEDCNCRLCTEYIANNKQI</sequence>
<dbReference type="InterPro" id="IPR057012">
    <property type="entry name" value="ULT1/2_Znf"/>
</dbReference>
<dbReference type="OrthoDB" id="660341at2759"/>
<dbReference type="InterPro" id="IPR020533">
    <property type="entry name" value="Developmental_reg_ULTRAPETALA"/>
</dbReference>
<gene>
    <name evidence="2" type="ORF">KP509_25G018800</name>
</gene>
<keyword evidence="3" id="KW-1185">Reference proteome</keyword>
<dbReference type="EMBL" id="CM035430">
    <property type="protein sequence ID" value="KAH7297920.1"/>
    <property type="molecule type" value="Genomic_DNA"/>
</dbReference>